<dbReference type="KEGG" id="rpm:RSPPHO_02058"/>
<dbReference type="Gene3D" id="1.10.1470.10">
    <property type="entry name" value="YjbJ"/>
    <property type="match status" value="1"/>
</dbReference>
<feature type="region of interest" description="Disordered" evidence="2">
    <location>
        <begin position="33"/>
        <end position="56"/>
    </location>
</feature>
<dbReference type="EMBL" id="HE663493">
    <property type="protein sequence ID" value="CCG08684.1"/>
    <property type="molecule type" value="Genomic_DNA"/>
</dbReference>
<evidence type="ECO:0000256" key="1">
    <source>
        <dbReference type="ARBA" id="ARBA00009129"/>
    </source>
</evidence>
<proteinExistence type="inferred from homology"/>
<feature type="domain" description="CsbD-like" evidence="3">
    <location>
        <begin position="4"/>
        <end position="53"/>
    </location>
</feature>
<organism evidence="4 5">
    <name type="scientific">Pararhodospirillum photometricum DSM 122</name>
    <dbReference type="NCBI Taxonomy" id="1150469"/>
    <lineage>
        <taxon>Bacteria</taxon>
        <taxon>Pseudomonadati</taxon>
        <taxon>Pseudomonadota</taxon>
        <taxon>Alphaproteobacteria</taxon>
        <taxon>Rhodospirillales</taxon>
        <taxon>Rhodospirillaceae</taxon>
        <taxon>Pararhodospirillum</taxon>
    </lineage>
</organism>
<protein>
    <submittedName>
        <fullName evidence="4">CsbD</fullName>
    </submittedName>
</protein>
<evidence type="ECO:0000256" key="2">
    <source>
        <dbReference type="SAM" id="MobiDB-lite"/>
    </source>
</evidence>
<dbReference type="SUPFAM" id="SSF69047">
    <property type="entry name" value="Hypothetical protein YjbJ"/>
    <property type="match status" value="1"/>
</dbReference>
<dbReference type="Proteomes" id="UP000033220">
    <property type="component" value="Chromosome DSM 122"/>
</dbReference>
<gene>
    <name evidence="4" type="ORF">RSPPHO_02058</name>
</gene>
<evidence type="ECO:0000313" key="4">
    <source>
        <dbReference type="EMBL" id="CCG08684.1"/>
    </source>
</evidence>
<accession>H6SL19</accession>
<dbReference type="STRING" id="1150469.RSPPHO_02058"/>
<name>H6SL19_PARPM</name>
<dbReference type="eggNOG" id="COG3237">
    <property type="taxonomic scope" value="Bacteria"/>
</dbReference>
<dbReference type="HOGENOM" id="CLU_135567_3_3_5"/>
<dbReference type="AlphaFoldDB" id="H6SL19"/>
<reference evidence="4 5" key="1">
    <citation type="submission" date="2012-02" db="EMBL/GenBank/DDBJ databases">
        <title>Shotgun genome sequence of Phaeospirillum photometricum DSM 122.</title>
        <authorList>
            <person name="Duquesne K."/>
            <person name="Sturgis J."/>
        </authorList>
    </citation>
    <scope>NUCLEOTIDE SEQUENCE [LARGE SCALE GENOMIC DNA]</scope>
    <source>
        <strain evidence="5">DSM122</strain>
    </source>
</reference>
<evidence type="ECO:0000313" key="5">
    <source>
        <dbReference type="Proteomes" id="UP000033220"/>
    </source>
</evidence>
<comment type="similarity">
    <text evidence="1">Belongs to the UPF0337 (CsbD) family.</text>
</comment>
<dbReference type="RefSeq" id="WP_014415318.1">
    <property type="nucleotide sequence ID" value="NC_017059.1"/>
</dbReference>
<dbReference type="PATRIC" id="fig|1150469.3.peg.2319"/>
<keyword evidence="5" id="KW-1185">Reference proteome</keyword>
<dbReference type="InterPro" id="IPR036629">
    <property type="entry name" value="YjbJ_sf"/>
</dbReference>
<dbReference type="Pfam" id="PF05532">
    <property type="entry name" value="CsbD"/>
    <property type="match status" value="1"/>
</dbReference>
<dbReference type="OrthoDB" id="9796058at2"/>
<evidence type="ECO:0000259" key="3">
    <source>
        <dbReference type="Pfam" id="PF05532"/>
    </source>
</evidence>
<dbReference type="InterPro" id="IPR008462">
    <property type="entry name" value="CsbD"/>
</dbReference>
<sequence>MDKDRIVGSAKQIKGSIEEALGKVLGDAKLEEDGRADQAEGKAQNIAGGLKDSDKE</sequence>